<dbReference type="OrthoDB" id="687122at2759"/>
<protein>
    <recommendedName>
        <fullName evidence="5">F-box domain-containing protein</fullName>
    </recommendedName>
</protein>
<gene>
    <name evidence="3" type="ORF">IFM89_040004</name>
</gene>
<dbReference type="SUPFAM" id="SSF81383">
    <property type="entry name" value="F-box domain"/>
    <property type="match status" value="1"/>
</dbReference>
<name>A0A835GU56_9MAGN</name>
<dbReference type="Pfam" id="PF00646">
    <property type="entry name" value="F-box"/>
    <property type="match status" value="1"/>
</dbReference>
<dbReference type="InterPro" id="IPR036047">
    <property type="entry name" value="F-box-like_dom_sf"/>
</dbReference>
<dbReference type="Proteomes" id="UP000631114">
    <property type="component" value="Unassembled WGS sequence"/>
</dbReference>
<dbReference type="EMBL" id="JADFTS010000111">
    <property type="protein sequence ID" value="KAF9586776.1"/>
    <property type="molecule type" value="Genomic_DNA"/>
</dbReference>
<accession>A0A835GU56</accession>
<evidence type="ECO:0000313" key="4">
    <source>
        <dbReference type="Proteomes" id="UP000631114"/>
    </source>
</evidence>
<reference evidence="3 4" key="1">
    <citation type="submission" date="2020-10" db="EMBL/GenBank/DDBJ databases">
        <title>The Coptis chinensis genome and diversification of protoberbering-type alkaloids.</title>
        <authorList>
            <person name="Wang B."/>
            <person name="Shu S."/>
            <person name="Song C."/>
            <person name="Liu Y."/>
        </authorList>
    </citation>
    <scope>NUCLEOTIDE SEQUENCE [LARGE SCALE GENOMIC DNA]</scope>
    <source>
        <strain evidence="3">HL-2020</strain>
        <tissue evidence="3">Leaf</tissue>
    </source>
</reference>
<dbReference type="InterPro" id="IPR017451">
    <property type="entry name" value="F-box-assoc_interact_dom"/>
</dbReference>
<feature type="domain" description="F-box" evidence="1">
    <location>
        <begin position="25"/>
        <end position="53"/>
    </location>
</feature>
<evidence type="ECO:0000259" key="2">
    <source>
        <dbReference type="Pfam" id="PF08268"/>
    </source>
</evidence>
<keyword evidence="4" id="KW-1185">Reference proteome</keyword>
<dbReference type="PANTHER" id="PTHR31672:SF13">
    <property type="entry name" value="F-BOX PROTEIN CPR30-LIKE"/>
    <property type="match status" value="1"/>
</dbReference>
<dbReference type="InterPro" id="IPR013187">
    <property type="entry name" value="F-box-assoc_dom_typ3"/>
</dbReference>
<feature type="domain" description="F-box associated beta-propeller type 3" evidence="2">
    <location>
        <begin position="107"/>
        <end position="284"/>
    </location>
</feature>
<evidence type="ECO:0008006" key="5">
    <source>
        <dbReference type="Google" id="ProtNLM"/>
    </source>
</evidence>
<organism evidence="3 4">
    <name type="scientific">Coptis chinensis</name>
    <dbReference type="NCBI Taxonomy" id="261450"/>
    <lineage>
        <taxon>Eukaryota</taxon>
        <taxon>Viridiplantae</taxon>
        <taxon>Streptophyta</taxon>
        <taxon>Embryophyta</taxon>
        <taxon>Tracheophyta</taxon>
        <taxon>Spermatophyta</taxon>
        <taxon>Magnoliopsida</taxon>
        <taxon>Ranunculales</taxon>
        <taxon>Ranunculaceae</taxon>
        <taxon>Coptidoideae</taxon>
        <taxon>Coptis</taxon>
    </lineage>
</organism>
<dbReference type="InterPro" id="IPR001810">
    <property type="entry name" value="F-box_dom"/>
</dbReference>
<dbReference type="Pfam" id="PF08268">
    <property type="entry name" value="FBA_3"/>
    <property type="match status" value="1"/>
</dbReference>
<dbReference type="NCBIfam" id="TIGR01640">
    <property type="entry name" value="F_box_assoc_1"/>
    <property type="match status" value="1"/>
</dbReference>
<proteinExistence type="predicted"/>
<evidence type="ECO:0000259" key="1">
    <source>
        <dbReference type="Pfam" id="PF00646"/>
    </source>
</evidence>
<sequence length="428" mass="48488">MVKGKILKSTTPYAYIPHDILFFGILNRLPVKSLLRFKCVSKLWCAMIVEPEFTTSHLTCTTEKSSSSIAGFFQVKYKDSKKQSCDYIFVNKEENPEYFSVQPKKWPGTSRVGDCNGLFCFRSRSGFEICNPSTHEVLYHLLPPRPPPHCVVSYGFGFDPLKNEYKVVQIVDGKGSFRRCMVCTLGSNNSSWKGITVASNLSKCLNHSSLRGSRRLGLIVNSDGALYSNGALHWYFRWPHIVMSFDIHYEKLSLIRGPNRENDFRRYRCFLTEWQGCLCVAFHSANGAFALLYRYKLKHHDYIIPGGVQGDIWDEGHVVLPYKPNSSIGVLGGEHHLLYWFTGKFFSFKLHFLLLSIPSGLREIPDLSAAGQIGYRVHWIPPLEPRVALNTNGALKDHMAEYGCVLNNPAGQFLQAYNAGSRSSTRCV</sequence>
<dbReference type="InterPro" id="IPR050796">
    <property type="entry name" value="SCF_F-box_component"/>
</dbReference>
<comment type="caution">
    <text evidence="3">The sequence shown here is derived from an EMBL/GenBank/DDBJ whole genome shotgun (WGS) entry which is preliminary data.</text>
</comment>
<dbReference type="PANTHER" id="PTHR31672">
    <property type="entry name" value="BNACNNG10540D PROTEIN"/>
    <property type="match status" value="1"/>
</dbReference>
<dbReference type="AlphaFoldDB" id="A0A835GU56"/>
<evidence type="ECO:0000313" key="3">
    <source>
        <dbReference type="EMBL" id="KAF9586776.1"/>
    </source>
</evidence>